<accession>A0A1I5DAD6</accession>
<dbReference type="InParanoid" id="A0A1I5DAD6"/>
<proteinExistence type="predicted"/>
<reference evidence="3 4" key="1">
    <citation type="submission" date="2016-10" db="EMBL/GenBank/DDBJ databases">
        <authorList>
            <person name="de Groot N.N."/>
        </authorList>
    </citation>
    <scope>NUCLEOTIDE SEQUENCE [LARGE SCALE GENOMIC DNA]</scope>
    <source>
        <strain evidence="3 4">DSM 43067</strain>
    </source>
</reference>
<dbReference type="STRING" id="1993.SAMN04489713_103560"/>
<evidence type="ECO:0000313" key="3">
    <source>
        <dbReference type="EMBL" id="SFN96234.1"/>
    </source>
</evidence>
<keyword evidence="2" id="KW-0472">Membrane</keyword>
<dbReference type="AlphaFoldDB" id="A0A1I5DAD6"/>
<sequence>MTRPLTRRRHDRGASGLEYGAVIAVGALVVAVLAYAVSGSFRANVEPALCRLFGGECKAQQPTARPLDWTKCNINDANRSMGFNAAFRGIRGDLAGKDQIVTQVNPATGEKSAQVTLTGKGGLGVETGDRTDVGKLGGLNDKLKAGKNGKIDVSAFAGMNTELGFRYDFNESEGGDPYGRAQRFLDTRRGPTWKRVLSGLGGTQGEALENGAATAVNGIRRGWNWLRGKDSPELDKEGLTPTAVTFRVGGEASAGGKWSGKKGLDDKDPGRPKADLGLDAGGEGKATAAGDVTIVVDDKKAPQNNGMRIFTQKFTADASGKIQGGIDLKRMLPSTWAGGPKTALEGGVGIAGTQTVIFDRNGNPVRFIIQLDKEWKGGGSVTLGGDRKENQGITGKGKSTVGHKTSDLYSLDLTQPENRAAFDRLFMTVGGMAAVPRIQHPEHLGQALDQYGRAFQRHGQLAHFEYDTSGNTIEGSGANGEKGIKRKGFGVGLNNEQTWAKYRSGRYFDNQAPQAGWQALANCPQG</sequence>
<evidence type="ECO:0000256" key="1">
    <source>
        <dbReference type="SAM" id="MobiDB-lite"/>
    </source>
</evidence>
<dbReference type="EMBL" id="FOVH01000003">
    <property type="protein sequence ID" value="SFN96234.1"/>
    <property type="molecule type" value="Genomic_DNA"/>
</dbReference>
<protein>
    <submittedName>
        <fullName evidence="3">Uncharacterized protein</fullName>
    </submittedName>
</protein>
<feature type="region of interest" description="Disordered" evidence="1">
    <location>
        <begin position="380"/>
        <end position="399"/>
    </location>
</feature>
<keyword evidence="2" id="KW-0812">Transmembrane</keyword>
<gene>
    <name evidence="3" type="ORF">SAMN04489713_103560</name>
</gene>
<dbReference type="Proteomes" id="UP000183413">
    <property type="component" value="Unassembled WGS sequence"/>
</dbReference>
<feature type="compositionally biased region" description="Basic and acidic residues" evidence="1">
    <location>
        <begin position="262"/>
        <end position="276"/>
    </location>
</feature>
<keyword evidence="2" id="KW-1133">Transmembrane helix</keyword>
<feature type="transmembrane region" description="Helical" evidence="2">
    <location>
        <begin position="21"/>
        <end position="41"/>
    </location>
</feature>
<organism evidence="3 4">
    <name type="scientific">Actinomadura madurae</name>
    <dbReference type="NCBI Taxonomy" id="1993"/>
    <lineage>
        <taxon>Bacteria</taxon>
        <taxon>Bacillati</taxon>
        <taxon>Actinomycetota</taxon>
        <taxon>Actinomycetes</taxon>
        <taxon>Streptosporangiales</taxon>
        <taxon>Thermomonosporaceae</taxon>
        <taxon>Actinomadura</taxon>
    </lineage>
</organism>
<name>A0A1I5DAD6_9ACTN</name>
<evidence type="ECO:0000313" key="4">
    <source>
        <dbReference type="Proteomes" id="UP000183413"/>
    </source>
</evidence>
<feature type="region of interest" description="Disordered" evidence="1">
    <location>
        <begin position="250"/>
        <end position="282"/>
    </location>
</feature>
<evidence type="ECO:0000256" key="2">
    <source>
        <dbReference type="SAM" id="Phobius"/>
    </source>
</evidence>
<keyword evidence="4" id="KW-1185">Reference proteome</keyword>
<feature type="region of interest" description="Disordered" evidence="1">
    <location>
        <begin position="468"/>
        <end position="487"/>
    </location>
</feature>